<name>A0A6G7ZQC3_9SPHN</name>
<keyword evidence="1" id="KW-1133">Transmembrane helix</keyword>
<feature type="transmembrane region" description="Helical" evidence="1">
    <location>
        <begin position="66"/>
        <end position="89"/>
    </location>
</feature>
<keyword evidence="1" id="KW-0812">Transmembrane</keyword>
<protein>
    <submittedName>
        <fullName evidence="2">Uncharacterized protein</fullName>
    </submittedName>
</protein>
<reference evidence="2 3" key="1">
    <citation type="submission" date="2020-03" db="EMBL/GenBank/DDBJ databases">
        <title>Sphingomonas sp. nov., isolated from fish.</title>
        <authorList>
            <person name="Hyun D.-W."/>
            <person name="Bae J.-W."/>
        </authorList>
    </citation>
    <scope>NUCLEOTIDE SEQUENCE [LARGE SCALE GENOMIC DNA]</scope>
    <source>
        <strain evidence="2 3">HDW15C</strain>
    </source>
</reference>
<feature type="transmembrane region" description="Helical" evidence="1">
    <location>
        <begin position="109"/>
        <end position="126"/>
    </location>
</feature>
<dbReference type="AlphaFoldDB" id="A0A6G7ZQC3"/>
<accession>A0A6G7ZQC3</accession>
<dbReference type="RefSeq" id="WP_166095874.1">
    <property type="nucleotide sequence ID" value="NZ_CP049871.1"/>
</dbReference>
<feature type="transmembrane region" description="Helical" evidence="1">
    <location>
        <begin position="7"/>
        <end position="27"/>
    </location>
</feature>
<evidence type="ECO:0000313" key="2">
    <source>
        <dbReference type="EMBL" id="QIL03184.1"/>
    </source>
</evidence>
<keyword evidence="3" id="KW-1185">Reference proteome</keyword>
<evidence type="ECO:0000256" key="1">
    <source>
        <dbReference type="SAM" id="Phobius"/>
    </source>
</evidence>
<feature type="transmembrane region" description="Helical" evidence="1">
    <location>
        <begin position="33"/>
        <end position="54"/>
    </location>
</feature>
<gene>
    <name evidence="2" type="ORF">G7078_10610</name>
</gene>
<evidence type="ECO:0000313" key="3">
    <source>
        <dbReference type="Proteomes" id="UP000502502"/>
    </source>
</evidence>
<keyword evidence="1" id="KW-0472">Membrane</keyword>
<organism evidence="2 3">
    <name type="scientific">Sphingomonas sinipercae</name>
    <dbReference type="NCBI Taxonomy" id="2714944"/>
    <lineage>
        <taxon>Bacteria</taxon>
        <taxon>Pseudomonadati</taxon>
        <taxon>Pseudomonadota</taxon>
        <taxon>Alphaproteobacteria</taxon>
        <taxon>Sphingomonadales</taxon>
        <taxon>Sphingomonadaceae</taxon>
        <taxon>Sphingomonas</taxon>
    </lineage>
</organism>
<dbReference type="EMBL" id="CP049871">
    <property type="protein sequence ID" value="QIL03184.1"/>
    <property type="molecule type" value="Genomic_DNA"/>
</dbReference>
<dbReference type="KEGG" id="ssin:G7078_10610"/>
<proteinExistence type="predicted"/>
<sequence length="144" mass="15222">MIRRVISILSFAFGGWMLTCEAMLAFFTFDGGAAAVALGIGFFLIIAGVPLLIGSWISPGRRWRELGITLLVVAAVALFLGVTMGLMLVDPAMKGLMPPLPEGLSIAPLKGAANLLAIAGLGWWLYRGSSRAGEEARDRSQEGS</sequence>
<dbReference type="Proteomes" id="UP000502502">
    <property type="component" value="Chromosome"/>
</dbReference>